<dbReference type="EMBL" id="VCEA01000001">
    <property type="protein sequence ID" value="KAB0360806.1"/>
    <property type="molecule type" value="Genomic_DNA"/>
</dbReference>
<comment type="caution">
    <text evidence="2">The sequence shown here is derived from an EMBL/GenBank/DDBJ whole genome shotgun (WGS) entry which is preliminary data.</text>
</comment>
<organism evidence="2 3">
    <name type="scientific">Muntiacus muntjak</name>
    <name type="common">Barking deer</name>
    <name type="synonym">Indian muntjac</name>
    <dbReference type="NCBI Taxonomy" id="9888"/>
    <lineage>
        <taxon>Eukaryota</taxon>
        <taxon>Metazoa</taxon>
        <taxon>Chordata</taxon>
        <taxon>Craniata</taxon>
        <taxon>Vertebrata</taxon>
        <taxon>Euteleostomi</taxon>
        <taxon>Mammalia</taxon>
        <taxon>Eutheria</taxon>
        <taxon>Laurasiatheria</taxon>
        <taxon>Artiodactyla</taxon>
        <taxon>Ruminantia</taxon>
        <taxon>Pecora</taxon>
        <taxon>Cervidae</taxon>
        <taxon>Muntiacinae</taxon>
        <taxon>Muntiacus</taxon>
    </lineage>
</organism>
<feature type="region of interest" description="Disordered" evidence="1">
    <location>
        <begin position="58"/>
        <end position="86"/>
    </location>
</feature>
<feature type="region of interest" description="Disordered" evidence="1">
    <location>
        <begin position="1"/>
        <end position="31"/>
    </location>
</feature>
<evidence type="ECO:0000256" key="1">
    <source>
        <dbReference type="SAM" id="MobiDB-lite"/>
    </source>
</evidence>
<reference evidence="2 3" key="1">
    <citation type="submission" date="2019-06" db="EMBL/GenBank/DDBJ databases">
        <title>Discovery of a novel chromosome fission-fusion reversal in muntjac.</title>
        <authorList>
            <person name="Mudd A.B."/>
            <person name="Bredeson J.V."/>
            <person name="Baum R."/>
            <person name="Hockemeyer D."/>
            <person name="Rokhsar D.S."/>
        </authorList>
    </citation>
    <scope>NUCLEOTIDE SEQUENCE [LARGE SCALE GENOMIC DNA]</scope>
    <source>
        <strain evidence="2">UTSW_UCB_Mm</strain>
        <tissue evidence="2">Fibroblast cell line</tissue>
    </source>
</reference>
<name>A0A5N3WKI8_MUNMU</name>
<keyword evidence="3" id="KW-1185">Reference proteome</keyword>
<dbReference type="Proteomes" id="UP000326458">
    <property type="component" value="Unassembled WGS sequence"/>
</dbReference>
<evidence type="ECO:0000313" key="3">
    <source>
        <dbReference type="Proteomes" id="UP000326458"/>
    </source>
</evidence>
<feature type="compositionally biased region" description="Basic residues" evidence="1">
    <location>
        <begin position="62"/>
        <end position="73"/>
    </location>
</feature>
<accession>A0A5N3WKI8</accession>
<dbReference type="AlphaFoldDB" id="A0A5N3WKI8"/>
<sequence length="86" mass="9259">MEPTAPSLTEEDLTEVKKDVSSTTLSRRRRGLGVGGGGLQFCGRGKRKPSVLVRVGIGGGVRGRRSGTSKNRRTATSPACEETWWK</sequence>
<gene>
    <name evidence="2" type="ORF">FD754_004962</name>
</gene>
<evidence type="ECO:0000313" key="2">
    <source>
        <dbReference type="EMBL" id="KAB0360806.1"/>
    </source>
</evidence>
<protein>
    <submittedName>
        <fullName evidence="2">Uncharacterized protein</fullName>
    </submittedName>
</protein>
<proteinExistence type="predicted"/>